<organism evidence="1 2">
    <name type="scientific">Ophiophagus hannah</name>
    <name type="common">King cobra</name>
    <name type="synonym">Naja hannah</name>
    <dbReference type="NCBI Taxonomy" id="8665"/>
    <lineage>
        <taxon>Eukaryota</taxon>
        <taxon>Metazoa</taxon>
        <taxon>Chordata</taxon>
        <taxon>Craniata</taxon>
        <taxon>Vertebrata</taxon>
        <taxon>Euteleostomi</taxon>
        <taxon>Lepidosauria</taxon>
        <taxon>Squamata</taxon>
        <taxon>Bifurcata</taxon>
        <taxon>Unidentata</taxon>
        <taxon>Episquamata</taxon>
        <taxon>Toxicofera</taxon>
        <taxon>Serpentes</taxon>
        <taxon>Colubroidea</taxon>
        <taxon>Elapidae</taxon>
        <taxon>Elapinae</taxon>
        <taxon>Ophiophagus</taxon>
    </lineage>
</organism>
<dbReference type="InterPro" id="IPR036026">
    <property type="entry name" value="Seven-hairpin_glycosidases"/>
</dbReference>
<dbReference type="Proteomes" id="UP000018936">
    <property type="component" value="Unassembled WGS sequence"/>
</dbReference>
<dbReference type="EMBL" id="AZIM01000995">
    <property type="protein sequence ID" value="ETE68535.1"/>
    <property type="molecule type" value="Genomic_DNA"/>
</dbReference>
<evidence type="ECO:0000313" key="1">
    <source>
        <dbReference type="EMBL" id="ETE68535.1"/>
    </source>
</evidence>
<accession>V8P2P0</accession>
<dbReference type="AlphaFoldDB" id="V8P2P0"/>
<keyword evidence="2" id="KW-1185">Reference proteome</keyword>
<dbReference type="GO" id="GO:0004571">
    <property type="term" value="F:mannosyl-oligosaccharide 1,2-alpha-mannosidase activity"/>
    <property type="evidence" value="ECO:0007669"/>
    <property type="project" value="InterPro"/>
</dbReference>
<gene>
    <name evidence="1" type="ORF">L345_05668</name>
</gene>
<dbReference type="SUPFAM" id="SSF48225">
    <property type="entry name" value="Seven-hairpin glycosidases"/>
    <property type="match status" value="1"/>
</dbReference>
<comment type="caution">
    <text evidence="1">The sequence shown here is derived from an EMBL/GenBank/DDBJ whole genome shotgun (WGS) entry which is preliminary data.</text>
</comment>
<feature type="non-terminal residue" evidence="1">
    <location>
        <position position="1"/>
    </location>
</feature>
<dbReference type="GO" id="GO:0005509">
    <property type="term" value="F:calcium ion binding"/>
    <property type="evidence" value="ECO:0007669"/>
    <property type="project" value="InterPro"/>
</dbReference>
<name>V8P2P0_OPHHA</name>
<sequence length="85" mass="9526">MPLVVTMDDGILLDGKAKMMKFAWDNYKQFALGKNELRPLTRNGHIGNMFGELNFNVAEMNPVADVFPKCLATGSQTRIHILKSD</sequence>
<dbReference type="GO" id="GO:0016020">
    <property type="term" value="C:membrane"/>
    <property type="evidence" value="ECO:0007669"/>
    <property type="project" value="InterPro"/>
</dbReference>
<reference evidence="1 2" key="1">
    <citation type="journal article" date="2013" name="Proc. Natl. Acad. Sci. U.S.A.">
        <title>The king cobra genome reveals dynamic gene evolution and adaptation in the snake venom system.</title>
        <authorList>
            <person name="Vonk F.J."/>
            <person name="Casewell N.R."/>
            <person name="Henkel C.V."/>
            <person name="Heimberg A.M."/>
            <person name="Jansen H.J."/>
            <person name="McCleary R.J."/>
            <person name="Kerkkamp H.M."/>
            <person name="Vos R.A."/>
            <person name="Guerreiro I."/>
            <person name="Calvete J.J."/>
            <person name="Wuster W."/>
            <person name="Woods A.E."/>
            <person name="Logan J.M."/>
            <person name="Harrison R.A."/>
            <person name="Castoe T.A."/>
            <person name="de Koning A.P."/>
            <person name="Pollock D.D."/>
            <person name="Yandell M."/>
            <person name="Calderon D."/>
            <person name="Renjifo C."/>
            <person name="Currier R.B."/>
            <person name="Salgado D."/>
            <person name="Pla D."/>
            <person name="Sanz L."/>
            <person name="Hyder A.S."/>
            <person name="Ribeiro J.M."/>
            <person name="Arntzen J.W."/>
            <person name="van den Thillart G.E."/>
            <person name="Boetzer M."/>
            <person name="Pirovano W."/>
            <person name="Dirks R.P."/>
            <person name="Spaink H.P."/>
            <person name="Duboule D."/>
            <person name="McGlinn E."/>
            <person name="Kini R.M."/>
            <person name="Richardson M.K."/>
        </authorList>
    </citation>
    <scope>NUCLEOTIDE SEQUENCE</scope>
    <source>
        <tissue evidence="1">Blood</tissue>
    </source>
</reference>
<dbReference type="GO" id="GO:0005975">
    <property type="term" value="P:carbohydrate metabolic process"/>
    <property type="evidence" value="ECO:0007669"/>
    <property type="project" value="InterPro"/>
</dbReference>
<dbReference type="OrthoDB" id="9345717at2759"/>
<dbReference type="Gene3D" id="1.50.10.10">
    <property type="match status" value="1"/>
</dbReference>
<dbReference type="InterPro" id="IPR012341">
    <property type="entry name" value="6hp_glycosidase-like_sf"/>
</dbReference>
<proteinExistence type="predicted"/>
<evidence type="ECO:0000313" key="2">
    <source>
        <dbReference type="Proteomes" id="UP000018936"/>
    </source>
</evidence>
<protein>
    <submittedName>
        <fullName evidence="1">Uncharacterized protein</fullName>
    </submittedName>
</protein>